<evidence type="ECO:0000313" key="1">
    <source>
        <dbReference type="EMBL" id="KAK4583265.1"/>
    </source>
</evidence>
<accession>A0AAN7EZR6</accession>
<dbReference type="AlphaFoldDB" id="A0AAN7EZR6"/>
<dbReference type="EMBL" id="JAXUIC010000007">
    <property type="protein sequence ID" value="KAK4583265.1"/>
    <property type="molecule type" value="Genomic_DNA"/>
</dbReference>
<reference evidence="1 2" key="1">
    <citation type="journal article" date="2023" name="G3 (Bethesda)">
        <title>A haplotype-resolved chromosome-scale genome for Quercus rubra L. provides insights into the genetics of adaptive traits for red oak species.</title>
        <authorList>
            <person name="Kapoor B."/>
            <person name="Jenkins J."/>
            <person name="Schmutz J."/>
            <person name="Zhebentyayeva T."/>
            <person name="Kuelheim C."/>
            <person name="Coggeshall M."/>
            <person name="Heim C."/>
            <person name="Lasky J.R."/>
            <person name="Leites L."/>
            <person name="Islam-Faridi N."/>
            <person name="Romero-Severson J."/>
            <person name="DeLeo V.L."/>
            <person name="Lucas S.M."/>
            <person name="Lazic D."/>
            <person name="Gailing O."/>
            <person name="Carlson J."/>
            <person name="Staton M."/>
        </authorList>
    </citation>
    <scope>NUCLEOTIDE SEQUENCE [LARGE SCALE GENOMIC DNA]</scope>
    <source>
        <strain evidence="1">Pseudo-F2</strain>
    </source>
</reference>
<comment type="caution">
    <text evidence="1">The sequence shown here is derived from an EMBL/GenBank/DDBJ whole genome shotgun (WGS) entry which is preliminary data.</text>
</comment>
<keyword evidence="2" id="KW-1185">Reference proteome</keyword>
<evidence type="ECO:0000313" key="2">
    <source>
        <dbReference type="Proteomes" id="UP001324115"/>
    </source>
</evidence>
<protein>
    <submittedName>
        <fullName evidence="1">Uncharacterized protein</fullName>
    </submittedName>
</protein>
<gene>
    <name evidence="1" type="ORF">RGQ29_026164</name>
</gene>
<organism evidence="1 2">
    <name type="scientific">Quercus rubra</name>
    <name type="common">Northern red oak</name>
    <name type="synonym">Quercus borealis</name>
    <dbReference type="NCBI Taxonomy" id="3512"/>
    <lineage>
        <taxon>Eukaryota</taxon>
        <taxon>Viridiplantae</taxon>
        <taxon>Streptophyta</taxon>
        <taxon>Embryophyta</taxon>
        <taxon>Tracheophyta</taxon>
        <taxon>Spermatophyta</taxon>
        <taxon>Magnoliopsida</taxon>
        <taxon>eudicotyledons</taxon>
        <taxon>Gunneridae</taxon>
        <taxon>Pentapetalae</taxon>
        <taxon>rosids</taxon>
        <taxon>fabids</taxon>
        <taxon>Fagales</taxon>
        <taxon>Fagaceae</taxon>
        <taxon>Quercus</taxon>
    </lineage>
</organism>
<name>A0AAN7EZR6_QUERU</name>
<dbReference type="Proteomes" id="UP001324115">
    <property type="component" value="Unassembled WGS sequence"/>
</dbReference>
<sequence length="74" mass="8356">MIIYWRDAASTWEVDTAFKPSGVLFSIAPDMIIYWSFWARRHGWKVALQLNTSGIASNGEQESLNGNNLDFGCT</sequence>
<proteinExistence type="predicted"/>